<gene>
    <name evidence="1" type="ORF">VAPA_2c00830</name>
</gene>
<accession>T1XIE0</accession>
<evidence type="ECO:0000313" key="2">
    <source>
        <dbReference type="Proteomes" id="UP000016223"/>
    </source>
</evidence>
<sequence>MDFESLLGRQLKDDKVVEVLDAQDMQVVSDFDRTHENLEDVYWAAAQASGFQFRFDQDQKLDVVFLYIEASEGFRPIARDEAGIPLYESFDEAKQGFTREGIPFRESPGEKWWVKGDFGSNTRHYPFRDDTLFRVTLSTKAA</sequence>
<dbReference type="RefSeq" id="WP_021003480.1">
    <property type="nucleotide sequence ID" value="NC_022234.1"/>
</dbReference>
<dbReference type="PATRIC" id="fig|1246301.3.peg.5606"/>
<dbReference type="OrthoDB" id="9153727at2"/>
<dbReference type="Proteomes" id="UP000016223">
    <property type="component" value="Chromosome 2"/>
</dbReference>
<organism evidence="1 2">
    <name type="scientific">Variovorax paradoxus B4</name>
    <dbReference type="NCBI Taxonomy" id="1246301"/>
    <lineage>
        <taxon>Bacteria</taxon>
        <taxon>Pseudomonadati</taxon>
        <taxon>Pseudomonadota</taxon>
        <taxon>Betaproteobacteria</taxon>
        <taxon>Burkholderiales</taxon>
        <taxon>Comamonadaceae</taxon>
        <taxon>Variovorax</taxon>
    </lineage>
</organism>
<dbReference type="KEGG" id="vpd:VAPA_2c00830"/>
<dbReference type="HOGENOM" id="CLU_1814980_0_0_4"/>
<dbReference type="AlphaFoldDB" id="T1XIE0"/>
<evidence type="ECO:0000313" key="1">
    <source>
        <dbReference type="EMBL" id="AGU52647.1"/>
    </source>
</evidence>
<dbReference type="EMBL" id="CP003912">
    <property type="protein sequence ID" value="AGU52647.1"/>
    <property type="molecule type" value="Genomic_DNA"/>
</dbReference>
<proteinExistence type="predicted"/>
<protein>
    <submittedName>
        <fullName evidence="1">Uncharacterized protein</fullName>
    </submittedName>
</protein>
<name>T1XIE0_VARPD</name>
<reference evidence="1 2" key="1">
    <citation type="submission" date="2012-10" db="EMBL/GenBank/DDBJ databases">
        <title>Genome sequence of Variovorax paradoxus B4.</title>
        <authorList>
            <person name="Schuldes J."/>
            <person name="Brandt U."/>
            <person name="Hiessl S."/>
            <person name="Wuebbeler J.H."/>
            <person name="Thuermer A."/>
            <person name="Steinbuechel A."/>
            <person name="Daniel R."/>
        </authorList>
    </citation>
    <scope>NUCLEOTIDE SEQUENCE [LARGE SCALE GENOMIC DNA]</scope>
    <source>
        <strain evidence="1 2">B4</strain>
    </source>
</reference>